<dbReference type="EMBL" id="LR796731">
    <property type="protein sequence ID" value="CAB4161937.1"/>
    <property type="molecule type" value="Genomic_DNA"/>
</dbReference>
<proteinExistence type="predicted"/>
<dbReference type="EMBL" id="LR796287">
    <property type="protein sequence ID" value="CAB4134533.1"/>
    <property type="molecule type" value="Genomic_DNA"/>
</dbReference>
<gene>
    <name evidence="1" type="ORF">UFOVP279_6</name>
    <name evidence="2" type="ORF">UFOVP781_8</name>
</gene>
<accession>A0A6J5NSE5</accession>
<name>A0A6J5NSE5_9CAUD</name>
<evidence type="ECO:0000313" key="1">
    <source>
        <dbReference type="EMBL" id="CAB4134533.1"/>
    </source>
</evidence>
<organism evidence="2">
    <name type="scientific">uncultured Caudovirales phage</name>
    <dbReference type="NCBI Taxonomy" id="2100421"/>
    <lineage>
        <taxon>Viruses</taxon>
        <taxon>Duplodnaviria</taxon>
        <taxon>Heunggongvirae</taxon>
        <taxon>Uroviricota</taxon>
        <taxon>Caudoviricetes</taxon>
        <taxon>Peduoviridae</taxon>
        <taxon>Maltschvirus</taxon>
        <taxon>Maltschvirus maltsch</taxon>
    </lineage>
</organism>
<reference evidence="2" key="1">
    <citation type="submission" date="2020-04" db="EMBL/GenBank/DDBJ databases">
        <authorList>
            <person name="Chiriac C."/>
            <person name="Salcher M."/>
            <person name="Ghai R."/>
            <person name="Kavagutti S V."/>
        </authorList>
    </citation>
    <scope>NUCLEOTIDE SEQUENCE</scope>
</reference>
<protein>
    <submittedName>
        <fullName evidence="2">Uncharacterized protein</fullName>
    </submittedName>
</protein>
<sequence length="100" mass="11102">MSDWTATTEAAMSQALDYMQADSVTYDGVTVFSVASEKTSDLLAMGGYEQHFAGFVRLLKAGFPEPVKGAKLTVNGTERRITSWDEDPISWKIYLEDVTR</sequence>
<evidence type="ECO:0000313" key="2">
    <source>
        <dbReference type="EMBL" id="CAB4161937.1"/>
    </source>
</evidence>